<keyword evidence="8" id="KW-1185">Reference proteome</keyword>
<reference evidence="7 8" key="1">
    <citation type="submission" date="2016-11" db="EMBL/GenBank/DDBJ databases">
        <authorList>
            <person name="Jaros S."/>
            <person name="Januszkiewicz K."/>
            <person name="Wedrychowicz H."/>
        </authorList>
    </citation>
    <scope>NUCLEOTIDE SEQUENCE [LARGE SCALE GENOMIC DNA]</scope>
    <source>
        <strain evidence="7 8">DSM 24574</strain>
    </source>
</reference>
<evidence type="ECO:0000259" key="6">
    <source>
        <dbReference type="Pfam" id="PF06271"/>
    </source>
</evidence>
<gene>
    <name evidence="7" type="ORF">SAMN04488109_2722</name>
</gene>
<dbReference type="STRING" id="947013.SAMN04488109_2722"/>
<dbReference type="EMBL" id="FQWQ01000001">
    <property type="protein sequence ID" value="SHG97800.1"/>
    <property type="molecule type" value="Genomic_DNA"/>
</dbReference>
<keyword evidence="4 5" id="KW-0472">Membrane</keyword>
<dbReference type="PANTHER" id="PTHR38480:SF1">
    <property type="entry name" value="SLR0254 PROTEIN"/>
    <property type="match status" value="1"/>
</dbReference>
<dbReference type="RefSeq" id="WP_073134442.1">
    <property type="nucleotide sequence ID" value="NZ_FQWQ01000001.1"/>
</dbReference>
<dbReference type="Proteomes" id="UP000184212">
    <property type="component" value="Unassembled WGS sequence"/>
</dbReference>
<evidence type="ECO:0000256" key="5">
    <source>
        <dbReference type="SAM" id="Phobius"/>
    </source>
</evidence>
<evidence type="ECO:0000256" key="4">
    <source>
        <dbReference type="ARBA" id="ARBA00023136"/>
    </source>
</evidence>
<name>A0A1M5P7M8_9BACT</name>
<dbReference type="InterPro" id="IPR010432">
    <property type="entry name" value="RDD"/>
</dbReference>
<protein>
    <submittedName>
        <fullName evidence="7">Uncharacterized membrane protein YckC, RDD family</fullName>
    </submittedName>
</protein>
<comment type="subcellular location">
    <subcellularLocation>
        <location evidence="1">Membrane</location>
        <topology evidence="1">Multi-pass membrane protein</topology>
    </subcellularLocation>
</comment>
<feature type="transmembrane region" description="Helical" evidence="5">
    <location>
        <begin position="109"/>
        <end position="133"/>
    </location>
</feature>
<keyword evidence="2 5" id="KW-0812">Transmembrane</keyword>
<organism evidence="7 8">
    <name type="scientific">Chryseolinea serpens</name>
    <dbReference type="NCBI Taxonomy" id="947013"/>
    <lineage>
        <taxon>Bacteria</taxon>
        <taxon>Pseudomonadati</taxon>
        <taxon>Bacteroidota</taxon>
        <taxon>Cytophagia</taxon>
        <taxon>Cytophagales</taxon>
        <taxon>Fulvivirgaceae</taxon>
        <taxon>Chryseolinea</taxon>
    </lineage>
</organism>
<sequence length="242" mass="27048">MQTIRVRTTQNVFIDYPLASIGDRIVAYLIDRLILFLYFMLVIALMVGMKAFENEALMISLGLIFLVFPFMFYGLFFEIFMNGQTPGKHAMKIQVIRLDGTPASVGGYIFRWLFAIVDFGFFGGAVAVIIIAVGGKGQRLGDIVAGTTVVKLAQHKEINSSDVFIVPETTYVPTFEQVVQLSTRDIEVIQRALDANRDHGTYQPLEIITEKIKGMLGIQSDLPPSEFLYTIVKDYNSLTAGR</sequence>
<evidence type="ECO:0000256" key="2">
    <source>
        <dbReference type="ARBA" id="ARBA00022692"/>
    </source>
</evidence>
<evidence type="ECO:0000313" key="7">
    <source>
        <dbReference type="EMBL" id="SHG97800.1"/>
    </source>
</evidence>
<dbReference type="Pfam" id="PF06271">
    <property type="entry name" value="RDD"/>
    <property type="match status" value="1"/>
</dbReference>
<dbReference type="PANTHER" id="PTHR38480">
    <property type="entry name" value="SLR0254 PROTEIN"/>
    <property type="match status" value="1"/>
</dbReference>
<accession>A0A1M5P7M8</accession>
<feature type="transmembrane region" description="Helical" evidence="5">
    <location>
        <begin position="56"/>
        <end position="76"/>
    </location>
</feature>
<dbReference type="AlphaFoldDB" id="A0A1M5P7M8"/>
<dbReference type="GO" id="GO:0016020">
    <property type="term" value="C:membrane"/>
    <property type="evidence" value="ECO:0007669"/>
    <property type="project" value="UniProtKB-SubCell"/>
</dbReference>
<keyword evidence="3 5" id="KW-1133">Transmembrane helix</keyword>
<evidence type="ECO:0000313" key="8">
    <source>
        <dbReference type="Proteomes" id="UP000184212"/>
    </source>
</evidence>
<feature type="domain" description="RDD" evidence="6">
    <location>
        <begin position="18"/>
        <end position="146"/>
    </location>
</feature>
<feature type="transmembrane region" description="Helical" evidence="5">
    <location>
        <begin position="25"/>
        <end position="49"/>
    </location>
</feature>
<evidence type="ECO:0000256" key="3">
    <source>
        <dbReference type="ARBA" id="ARBA00022989"/>
    </source>
</evidence>
<evidence type="ECO:0000256" key="1">
    <source>
        <dbReference type="ARBA" id="ARBA00004141"/>
    </source>
</evidence>
<proteinExistence type="predicted"/>
<dbReference type="OrthoDB" id="9814143at2"/>